<dbReference type="AlphaFoldDB" id="A0A0R1VEV1"/>
<dbReference type="EMBL" id="AZFN01000016">
    <property type="protein sequence ID" value="KRM01622.1"/>
    <property type="molecule type" value="Genomic_DNA"/>
</dbReference>
<evidence type="ECO:0000313" key="2">
    <source>
        <dbReference type="Proteomes" id="UP000051739"/>
    </source>
</evidence>
<dbReference type="Proteomes" id="UP000051739">
    <property type="component" value="Unassembled WGS sequence"/>
</dbReference>
<sequence>MNDLSTYLSQITLPANEQRLIDQTLVNIKSGTNQHQAIKPITSFSRSAKIIS</sequence>
<proteinExistence type="predicted"/>
<evidence type="ECO:0000313" key="1">
    <source>
        <dbReference type="EMBL" id="KRM01622.1"/>
    </source>
</evidence>
<organism evidence="1 2">
    <name type="scientific">Limosilactobacillus gastricus DSM 16045</name>
    <dbReference type="NCBI Taxonomy" id="1423749"/>
    <lineage>
        <taxon>Bacteria</taxon>
        <taxon>Bacillati</taxon>
        <taxon>Bacillota</taxon>
        <taxon>Bacilli</taxon>
        <taxon>Lactobacillales</taxon>
        <taxon>Lactobacillaceae</taxon>
        <taxon>Limosilactobacillus</taxon>
    </lineage>
</organism>
<reference evidence="1 2" key="1">
    <citation type="journal article" date="2015" name="Genome Announc.">
        <title>Expanding the biotechnology potential of lactobacilli through comparative genomics of 213 strains and associated genera.</title>
        <authorList>
            <person name="Sun Z."/>
            <person name="Harris H.M."/>
            <person name="McCann A."/>
            <person name="Guo C."/>
            <person name="Argimon S."/>
            <person name="Zhang W."/>
            <person name="Yang X."/>
            <person name="Jeffery I.B."/>
            <person name="Cooney J.C."/>
            <person name="Kagawa T.F."/>
            <person name="Liu W."/>
            <person name="Song Y."/>
            <person name="Salvetti E."/>
            <person name="Wrobel A."/>
            <person name="Rasinkangas P."/>
            <person name="Parkhill J."/>
            <person name="Rea M.C."/>
            <person name="O'Sullivan O."/>
            <person name="Ritari J."/>
            <person name="Douillard F.P."/>
            <person name="Paul Ross R."/>
            <person name="Yang R."/>
            <person name="Briner A.E."/>
            <person name="Felis G.E."/>
            <person name="de Vos W.M."/>
            <person name="Barrangou R."/>
            <person name="Klaenhammer T.R."/>
            <person name="Caufield P.W."/>
            <person name="Cui Y."/>
            <person name="Zhang H."/>
            <person name="O'Toole P.W."/>
        </authorList>
    </citation>
    <scope>NUCLEOTIDE SEQUENCE [LARGE SCALE GENOMIC DNA]</scope>
    <source>
        <strain evidence="1 2">DSM 16045</strain>
    </source>
</reference>
<gene>
    <name evidence="1" type="ORF">FC60_GL000554</name>
</gene>
<keyword evidence="2" id="KW-1185">Reference proteome</keyword>
<dbReference type="RefSeq" id="WP_153672874.1">
    <property type="nucleotide sequence ID" value="NZ_AZFN01000016.1"/>
</dbReference>
<dbReference type="PATRIC" id="fig|1423749.3.peg.558"/>
<name>A0A0R1VEV1_9LACO</name>
<protein>
    <submittedName>
        <fullName evidence="1">Uncharacterized protein</fullName>
    </submittedName>
</protein>
<accession>A0A0R1VEV1</accession>
<comment type="caution">
    <text evidence="1">The sequence shown here is derived from an EMBL/GenBank/DDBJ whole genome shotgun (WGS) entry which is preliminary data.</text>
</comment>